<evidence type="ECO:0000259" key="3">
    <source>
        <dbReference type="SMART" id="SM00563"/>
    </source>
</evidence>
<sequence length="740" mass="81447">MADDSPPSALAYLVYDLTVWFFCQTISIFFRDIGERNAHSIPTEGPVFFVAAPHHNQFVDPIVLLRHCRRRVYLLTAASSMKRRFVGAFARAIRSIPVARAQDCAVAGTGRVRLVDRYHAPTRLLGVGTQFTSQLHPGDSVAIPDASGSSEVVRVMSDTELEVRREFKDLRALEALTQPDGTPFKIYPHLDQSGVYDAVHRRLNQGDCIGIFPEGGSHDRAQMLPLKAGVAVMTLGAMAENSDLNVRIVPCGLNYFHPHKFRSRAIVQFGDPISIPPALVAQFKRGGTEKREACSKLLGVISEALQSVTINTPDYETLQLIQAGRRLYRPDGRKLSMGQVVELTRRFVKGYMIFKDHPAVVELRERIAEYNQDLKYYGLRDHQVGRMVLNRADALVLMAWRLVCLGVMATLALPGVVLNGPVFVAAKLISKRKAREALAKSTVKIEGRDVLATWKILVCLVFFPTLYLTYAACAVYWRVTRPAWFTSSSLAVLRAVGAGPPVYAALLTLISLPVLSFACLWFGESGLDIYRSIRPLFLVQLLGADSARQLARRREALSDDVTDLINELAPKIYPDFDEAHTLSEFAGGKRRRRPVRGPLGEPVAAEGPDGEDTTGGSRFSFPALTPTTMSRLNWVSPLEFLGTYSSQRPATPGEFTRSVGDFFGVSDWRWDKSEGESRPASDAESSRHLSRQSSHTSLYGKKASFAGHPGTTGGLSALTQLHPASAEGSDAEAAVSDETE</sequence>
<dbReference type="GO" id="GO:0008654">
    <property type="term" value="P:phospholipid biosynthetic process"/>
    <property type="evidence" value="ECO:0007669"/>
    <property type="project" value="TreeGrafter"/>
</dbReference>
<reference evidence="4" key="1">
    <citation type="submission" date="2022-07" db="EMBL/GenBank/DDBJ databases">
        <title>Phylogenomic reconstructions and comparative analyses of Kickxellomycotina fungi.</title>
        <authorList>
            <person name="Reynolds N.K."/>
            <person name="Stajich J.E."/>
            <person name="Barry K."/>
            <person name="Grigoriev I.V."/>
            <person name="Crous P."/>
            <person name="Smith M.E."/>
        </authorList>
    </citation>
    <scope>NUCLEOTIDE SEQUENCE</scope>
    <source>
        <strain evidence="4">RSA 861</strain>
    </source>
</reference>
<feature type="region of interest" description="Disordered" evidence="1">
    <location>
        <begin position="587"/>
        <end position="622"/>
    </location>
</feature>
<keyword evidence="2" id="KW-1133">Transmembrane helix</keyword>
<keyword evidence="4" id="KW-0808">Transferase</keyword>
<dbReference type="PANTHER" id="PTHR31605">
    <property type="entry name" value="GLYCEROL-3-PHOSPHATE O-ACYLTRANSFERASE 1"/>
    <property type="match status" value="1"/>
</dbReference>
<evidence type="ECO:0000256" key="1">
    <source>
        <dbReference type="SAM" id="MobiDB-lite"/>
    </source>
</evidence>
<evidence type="ECO:0000313" key="4">
    <source>
        <dbReference type="EMBL" id="KAJ1909358.1"/>
    </source>
</evidence>
<dbReference type="SMART" id="SM00563">
    <property type="entry name" value="PlsC"/>
    <property type="match status" value="1"/>
</dbReference>
<dbReference type="Proteomes" id="UP001150569">
    <property type="component" value="Unassembled WGS sequence"/>
</dbReference>
<feature type="transmembrane region" description="Helical" evidence="2">
    <location>
        <begin position="450"/>
        <end position="477"/>
    </location>
</feature>
<dbReference type="AlphaFoldDB" id="A0A9W7ZSF7"/>
<comment type="caution">
    <text evidence="4">The sequence shown here is derived from an EMBL/GenBank/DDBJ whole genome shotgun (WGS) entry which is preliminary data.</text>
</comment>
<dbReference type="CDD" id="cd07992">
    <property type="entry name" value="LPLAT_AAK14816-like"/>
    <property type="match status" value="1"/>
</dbReference>
<keyword evidence="2" id="KW-0812">Transmembrane</keyword>
<feature type="region of interest" description="Disordered" evidence="1">
    <location>
        <begin position="671"/>
        <end position="740"/>
    </location>
</feature>
<organism evidence="4 5">
    <name type="scientific">Tieghemiomyces parasiticus</name>
    <dbReference type="NCBI Taxonomy" id="78921"/>
    <lineage>
        <taxon>Eukaryota</taxon>
        <taxon>Fungi</taxon>
        <taxon>Fungi incertae sedis</taxon>
        <taxon>Zoopagomycota</taxon>
        <taxon>Kickxellomycotina</taxon>
        <taxon>Dimargaritomycetes</taxon>
        <taxon>Dimargaritales</taxon>
        <taxon>Dimargaritaceae</taxon>
        <taxon>Tieghemiomyces</taxon>
    </lineage>
</organism>
<dbReference type="InterPro" id="IPR002123">
    <property type="entry name" value="Plipid/glycerol_acylTrfase"/>
</dbReference>
<proteinExistence type="predicted"/>
<dbReference type="OrthoDB" id="2427554at2759"/>
<dbReference type="Pfam" id="PF01553">
    <property type="entry name" value="Acyltransferase"/>
    <property type="match status" value="1"/>
</dbReference>
<dbReference type="GO" id="GO:0004366">
    <property type="term" value="F:glycerol-3-phosphate O-acyltransferase activity"/>
    <property type="evidence" value="ECO:0007669"/>
    <property type="project" value="TreeGrafter"/>
</dbReference>
<keyword evidence="4" id="KW-0012">Acyltransferase</keyword>
<evidence type="ECO:0000256" key="2">
    <source>
        <dbReference type="SAM" id="Phobius"/>
    </source>
</evidence>
<evidence type="ECO:0000313" key="5">
    <source>
        <dbReference type="Proteomes" id="UP001150569"/>
    </source>
</evidence>
<keyword evidence="2" id="KW-0472">Membrane</keyword>
<feature type="transmembrane region" description="Helical" evidence="2">
    <location>
        <begin position="502"/>
        <end position="523"/>
    </location>
</feature>
<dbReference type="GO" id="GO:0016287">
    <property type="term" value="F:glycerone-phosphate O-acyltransferase activity"/>
    <property type="evidence" value="ECO:0007669"/>
    <property type="project" value="TreeGrafter"/>
</dbReference>
<keyword evidence="5" id="KW-1185">Reference proteome</keyword>
<name>A0A9W7ZSF7_9FUNG</name>
<dbReference type="InterPro" id="IPR052744">
    <property type="entry name" value="GPAT/DAPAT"/>
</dbReference>
<feature type="compositionally biased region" description="Basic and acidic residues" evidence="1">
    <location>
        <begin position="671"/>
        <end position="687"/>
    </location>
</feature>
<accession>A0A9W7ZSF7</accession>
<protein>
    <submittedName>
        <fullName evidence="4">Glycerol-3-phosphate/dihydroxyacetone phosphate acyltransferase</fullName>
    </submittedName>
</protein>
<dbReference type="EMBL" id="JANBPT010001216">
    <property type="protein sequence ID" value="KAJ1909358.1"/>
    <property type="molecule type" value="Genomic_DNA"/>
</dbReference>
<feature type="transmembrane region" description="Helical" evidence="2">
    <location>
        <begin position="398"/>
        <end position="429"/>
    </location>
</feature>
<gene>
    <name evidence="4" type="primary">SCT1</name>
    <name evidence="4" type="ORF">IWQ60_011218</name>
</gene>
<feature type="domain" description="Phospholipid/glycerol acyltransferase" evidence="3">
    <location>
        <begin position="48"/>
        <end position="256"/>
    </location>
</feature>
<dbReference type="SUPFAM" id="SSF69593">
    <property type="entry name" value="Glycerol-3-phosphate (1)-acyltransferase"/>
    <property type="match status" value="1"/>
</dbReference>
<dbReference type="PANTHER" id="PTHR31605:SF0">
    <property type="entry name" value="GLYCEROL-3-PHOSPHATE O-ACYLTRANSFERASE 1"/>
    <property type="match status" value="1"/>
</dbReference>